<organism evidence="2">
    <name type="scientific">Tanacetum cinerariifolium</name>
    <name type="common">Dalmatian daisy</name>
    <name type="synonym">Chrysanthemum cinerariifolium</name>
    <dbReference type="NCBI Taxonomy" id="118510"/>
    <lineage>
        <taxon>Eukaryota</taxon>
        <taxon>Viridiplantae</taxon>
        <taxon>Streptophyta</taxon>
        <taxon>Embryophyta</taxon>
        <taxon>Tracheophyta</taxon>
        <taxon>Spermatophyta</taxon>
        <taxon>Magnoliopsida</taxon>
        <taxon>eudicotyledons</taxon>
        <taxon>Gunneridae</taxon>
        <taxon>Pentapetalae</taxon>
        <taxon>asterids</taxon>
        <taxon>campanulids</taxon>
        <taxon>Asterales</taxon>
        <taxon>Asteraceae</taxon>
        <taxon>Asteroideae</taxon>
        <taxon>Anthemideae</taxon>
        <taxon>Anthemidinae</taxon>
        <taxon>Tanacetum</taxon>
    </lineage>
</organism>
<evidence type="ECO:0000259" key="1">
    <source>
        <dbReference type="Pfam" id="PF13966"/>
    </source>
</evidence>
<name>A0A699I2Y9_TANCI</name>
<evidence type="ECO:0000313" key="2">
    <source>
        <dbReference type="EMBL" id="GEZ09505.1"/>
    </source>
</evidence>
<dbReference type="EMBL" id="BKCJ010240269">
    <property type="protein sequence ID" value="GEZ09505.1"/>
    <property type="molecule type" value="Genomic_DNA"/>
</dbReference>
<keyword evidence="2" id="KW-0808">Transferase</keyword>
<keyword evidence="2" id="KW-0548">Nucleotidyltransferase</keyword>
<dbReference type="AlphaFoldDB" id="A0A699I2Y9"/>
<feature type="non-terminal residue" evidence="2">
    <location>
        <position position="1"/>
    </location>
</feature>
<comment type="caution">
    <text evidence="2">The sequence shown here is derived from an EMBL/GenBank/DDBJ whole genome shotgun (WGS) entry which is preliminary data.</text>
</comment>
<accession>A0A699I2Y9</accession>
<protein>
    <submittedName>
        <fullName evidence="2">RNA-directed DNA polymerase, eukaryota, reverse transcriptase zinc-binding domain protein</fullName>
    </submittedName>
</protein>
<dbReference type="InterPro" id="IPR036691">
    <property type="entry name" value="Endo/exonu/phosph_ase_sf"/>
</dbReference>
<feature type="domain" description="Reverse transcriptase zinc-binding" evidence="1">
    <location>
        <begin position="646"/>
        <end position="728"/>
    </location>
</feature>
<dbReference type="PANTHER" id="PTHR33116">
    <property type="entry name" value="REVERSE TRANSCRIPTASE ZINC-BINDING DOMAIN-CONTAINING PROTEIN-RELATED-RELATED"/>
    <property type="match status" value="1"/>
</dbReference>
<dbReference type="PANTHER" id="PTHR33116:SF79">
    <property type="entry name" value="REVERSE TRANSCRIPTASE DOMAIN, ZINC FINGER, CCHC-TYPE-RELATED"/>
    <property type="match status" value="1"/>
</dbReference>
<keyword evidence="2" id="KW-0695">RNA-directed DNA polymerase</keyword>
<sequence length="779" mass="89824">SGGILGVWDKSLFHKKRTYATEHCLCVEGTWIANNSDLLFILVYSPQELSLKRAMWTYMAGIINCWHGEVIIMGDFNEVRNASERYRSSFHSLNAAEFNMFIANSYLIDIPLGGYSFTWSDKPILLKEAHVDYGPTLFRLYHSWFLEDDFHSVIVDSWNNDGVFASNSMILLKNKLKYLKQSLKDWSSVKKRAIEGDENSKFFHGIVNKKRRHLAIKGIFPRRLDYEQSCDLEGVVSNEEIKSAIWDCGSDKSLGPDGFTFEFFKKYWFVVSGYVINAVKEFFNSSSFLKGCNSSFITLIPKARKEKCLLFKVNFQKAFDSVRWDHLDDILGKLKVNVHKISLYGVGVRNTDVHLMADSFGWLGNNLPFTYLGVKVGNNMTQVNSWIEVVKKVSNKLSFWRAKSLSVGGRLTLIKLVLGAIPTYYMSLFKVPEGILSHLEKLHNKFFLGADPDDRKIMWVSWKKVLAHKNQGGLGINSIYALNLVLMFRWIWRFLSSPSSLWTRVGKSIHGNSGGLENHTLYRVQNSTWSRIVKATNKLKDKGIDLMKFCKLVISNGNVTRFWHDRWCGDLCFKDRFYRLFKLELQKDVSVAIKLQAPTVTCSFRRPPLSGIELSQFFELVQLLTSVTLSSASDRWSWTLHGLGVFCVKSAKEKIDKHVLVVAPSHTRWSKVLPIKLNIFWWRMLLDRLPTRSNLYNRGIDIPCVMCPNCKPGIKSRNHLFFSCSMSLDLVRLFGRWWNIHVPSFGDPSSWDSWFKGLTLTSFQKRIIEASFVSMWWHI</sequence>
<dbReference type="Gene3D" id="3.60.10.10">
    <property type="entry name" value="Endonuclease/exonuclease/phosphatase"/>
    <property type="match status" value="1"/>
</dbReference>
<proteinExistence type="predicted"/>
<dbReference type="SUPFAM" id="SSF56219">
    <property type="entry name" value="DNase I-like"/>
    <property type="match status" value="1"/>
</dbReference>
<gene>
    <name evidence="2" type="ORF">Tci_481478</name>
</gene>
<reference evidence="2" key="1">
    <citation type="journal article" date="2019" name="Sci. Rep.">
        <title>Draft genome of Tanacetum cinerariifolium, the natural source of mosquito coil.</title>
        <authorList>
            <person name="Yamashiro T."/>
            <person name="Shiraishi A."/>
            <person name="Satake H."/>
            <person name="Nakayama K."/>
        </authorList>
    </citation>
    <scope>NUCLEOTIDE SEQUENCE</scope>
</reference>
<dbReference type="GO" id="GO:0003964">
    <property type="term" value="F:RNA-directed DNA polymerase activity"/>
    <property type="evidence" value="ECO:0007669"/>
    <property type="project" value="UniProtKB-KW"/>
</dbReference>
<dbReference type="Pfam" id="PF13966">
    <property type="entry name" value="zf-RVT"/>
    <property type="match status" value="1"/>
</dbReference>
<dbReference type="InterPro" id="IPR026960">
    <property type="entry name" value="RVT-Znf"/>
</dbReference>